<reference evidence="3" key="1">
    <citation type="submission" date="2019-12" db="EMBL/GenBank/DDBJ databases">
        <authorList>
            <person name="Scholes J."/>
        </authorList>
    </citation>
    <scope>NUCLEOTIDE SEQUENCE</scope>
</reference>
<accession>A0A9N7MKD9</accession>
<organism evidence="3 4">
    <name type="scientific">Striga hermonthica</name>
    <name type="common">Purple witchweed</name>
    <name type="synonym">Buchnera hermonthica</name>
    <dbReference type="NCBI Taxonomy" id="68872"/>
    <lineage>
        <taxon>Eukaryota</taxon>
        <taxon>Viridiplantae</taxon>
        <taxon>Streptophyta</taxon>
        <taxon>Embryophyta</taxon>
        <taxon>Tracheophyta</taxon>
        <taxon>Spermatophyta</taxon>
        <taxon>Magnoliopsida</taxon>
        <taxon>eudicotyledons</taxon>
        <taxon>Gunneridae</taxon>
        <taxon>Pentapetalae</taxon>
        <taxon>asterids</taxon>
        <taxon>lamiids</taxon>
        <taxon>Lamiales</taxon>
        <taxon>Orobanchaceae</taxon>
        <taxon>Buchnereae</taxon>
        <taxon>Striga</taxon>
    </lineage>
</organism>
<keyword evidence="2" id="KW-0472">Membrane</keyword>
<feature type="transmembrane region" description="Helical" evidence="2">
    <location>
        <begin position="186"/>
        <end position="207"/>
    </location>
</feature>
<keyword evidence="2" id="KW-1133">Transmembrane helix</keyword>
<name>A0A9N7MKD9_STRHE</name>
<keyword evidence="4" id="KW-1185">Reference proteome</keyword>
<dbReference type="OrthoDB" id="929087at2759"/>
<feature type="region of interest" description="Disordered" evidence="1">
    <location>
        <begin position="1"/>
        <end position="31"/>
    </location>
</feature>
<feature type="transmembrane region" description="Helical" evidence="2">
    <location>
        <begin position="246"/>
        <end position="266"/>
    </location>
</feature>
<dbReference type="AlphaFoldDB" id="A0A9N7MKD9"/>
<gene>
    <name evidence="3" type="ORF">SHERM_13359</name>
</gene>
<proteinExistence type="predicted"/>
<dbReference type="EMBL" id="CACSLK010011299">
    <property type="protein sequence ID" value="CAA0812800.1"/>
    <property type="molecule type" value="Genomic_DNA"/>
</dbReference>
<feature type="transmembrane region" description="Helical" evidence="2">
    <location>
        <begin position="162"/>
        <end position="180"/>
    </location>
</feature>
<sequence length="312" mass="35045">MIGPRGGQEQKSIGPSPHEQKSTGPSLLTTDSEQIFDRAFTLDDGTRPRRNLLDSQQNTPGLPTMPLPAVIQRAVRGVLSYFHREWELQTHLDIINGGQLTPEVRHHLQQVYGNVCSILLCLGLGFDMSLGFHMSLNWFIGSGFLELVRIARFAGRAPFRQVMKFGLVMAGIVVGVAIVAPWVSMFLAIELCWALYALSWATFRVLGSSETTQIYLFRFCKLLLSHPLLVVCAFVLTFGSQLEVCLWIVLFVGYVAVYSLTLVHMIQEGRVNHLDYAITFFTDAPAICLRMINLMFRGAWSGLQEIMNYLRS</sequence>
<evidence type="ECO:0000313" key="3">
    <source>
        <dbReference type="EMBL" id="CAA0812800.1"/>
    </source>
</evidence>
<evidence type="ECO:0000256" key="1">
    <source>
        <dbReference type="SAM" id="MobiDB-lite"/>
    </source>
</evidence>
<feature type="transmembrane region" description="Helical" evidence="2">
    <location>
        <begin position="219"/>
        <end position="240"/>
    </location>
</feature>
<evidence type="ECO:0000256" key="2">
    <source>
        <dbReference type="SAM" id="Phobius"/>
    </source>
</evidence>
<protein>
    <submittedName>
        <fullName evidence="3">Uncharacterized protein</fullName>
    </submittedName>
</protein>
<keyword evidence="2" id="KW-0812">Transmembrane</keyword>
<feature type="transmembrane region" description="Helical" evidence="2">
    <location>
        <begin position="136"/>
        <end position="155"/>
    </location>
</feature>
<evidence type="ECO:0000313" key="4">
    <source>
        <dbReference type="Proteomes" id="UP001153555"/>
    </source>
</evidence>
<dbReference type="Proteomes" id="UP001153555">
    <property type="component" value="Unassembled WGS sequence"/>
</dbReference>
<feature type="compositionally biased region" description="Polar residues" evidence="1">
    <location>
        <begin position="22"/>
        <end position="31"/>
    </location>
</feature>
<comment type="caution">
    <text evidence="3">The sequence shown here is derived from an EMBL/GenBank/DDBJ whole genome shotgun (WGS) entry which is preliminary data.</text>
</comment>